<feature type="transmembrane region" description="Helical" evidence="5">
    <location>
        <begin position="401"/>
        <end position="418"/>
    </location>
</feature>
<evidence type="ECO:0000256" key="3">
    <source>
        <dbReference type="ARBA" id="ARBA00022989"/>
    </source>
</evidence>
<feature type="transmembrane region" description="Helical" evidence="5">
    <location>
        <begin position="363"/>
        <end position="386"/>
    </location>
</feature>
<gene>
    <name evidence="5" type="primary">nuoN</name>
    <name evidence="8" type="ORF">GOB81_14255</name>
</gene>
<feature type="transmembrane region" description="Helical" evidence="5">
    <location>
        <begin position="103"/>
        <end position="121"/>
    </location>
</feature>
<dbReference type="InterPro" id="IPR010096">
    <property type="entry name" value="NADH-Q_OxRdtase_suN/2"/>
</dbReference>
<feature type="transmembrane region" description="Helical" evidence="5">
    <location>
        <begin position="6"/>
        <end position="28"/>
    </location>
</feature>
<evidence type="ECO:0000259" key="7">
    <source>
        <dbReference type="Pfam" id="PF00361"/>
    </source>
</evidence>
<comment type="similarity">
    <text evidence="5">Belongs to the complex I subunit 2 family.</text>
</comment>
<evidence type="ECO:0000313" key="8">
    <source>
        <dbReference type="EMBL" id="NHN89773.1"/>
    </source>
</evidence>
<feature type="transmembrane region" description="Helical" evidence="5">
    <location>
        <begin position="267"/>
        <end position="284"/>
    </location>
</feature>
<keyword evidence="4 5" id="KW-0472">Membrane</keyword>
<dbReference type="Pfam" id="PF00361">
    <property type="entry name" value="Proton_antipo_M"/>
    <property type="match status" value="1"/>
</dbReference>
<dbReference type="Proteomes" id="UP000631653">
    <property type="component" value="Unassembled WGS sequence"/>
</dbReference>
<keyword evidence="5" id="KW-0520">NAD</keyword>
<accession>A0ABX0K535</accession>
<feature type="transmembrane region" description="Helical" evidence="5">
    <location>
        <begin position="321"/>
        <end position="342"/>
    </location>
</feature>
<dbReference type="HAMAP" id="MF_00445">
    <property type="entry name" value="NDH1_NuoN_1"/>
    <property type="match status" value="1"/>
</dbReference>
<feature type="transmembrane region" description="Helical" evidence="5">
    <location>
        <begin position="35"/>
        <end position="53"/>
    </location>
</feature>
<feature type="transmembrane region" description="Helical" evidence="5">
    <location>
        <begin position="73"/>
        <end position="91"/>
    </location>
</feature>
<feature type="transmembrane region" description="Helical" evidence="5">
    <location>
        <begin position="198"/>
        <end position="223"/>
    </location>
</feature>
<feature type="transmembrane region" description="Helical" evidence="5">
    <location>
        <begin position="156"/>
        <end position="178"/>
    </location>
</feature>
<name>A0ABX0K535_9PROT</name>
<feature type="transmembrane region" description="Helical" evidence="5">
    <location>
        <begin position="127"/>
        <end position="144"/>
    </location>
</feature>
<comment type="subunit">
    <text evidence="5">NDH-1 is composed of 14 different subunits. Subunits NuoA, H, J, K, L, M, N constitute the membrane sector of the complex.</text>
</comment>
<dbReference type="InterPro" id="IPR001750">
    <property type="entry name" value="ND/Mrp_TM"/>
</dbReference>
<proteinExistence type="inferred from homology"/>
<evidence type="ECO:0000313" key="9">
    <source>
        <dbReference type="Proteomes" id="UP000631653"/>
    </source>
</evidence>
<evidence type="ECO:0000256" key="1">
    <source>
        <dbReference type="ARBA" id="ARBA00004127"/>
    </source>
</evidence>
<keyword evidence="3 5" id="KW-1133">Transmembrane helix</keyword>
<dbReference type="PANTHER" id="PTHR22773">
    <property type="entry name" value="NADH DEHYDROGENASE"/>
    <property type="match status" value="1"/>
</dbReference>
<keyword evidence="2 5" id="KW-0812">Transmembrane</keyword>
<keyword evidence="5" id="KW-0813">Transport</keyword>
<feature type="transmembrane region" description="Helical" evidence="5">
    <location>
        <begin position="235"/>
        <end position="255"/>
    </location>
</feature>
<keyword evidence="5" id="KW-0830">Ubiquinone</keyword>
<sequence length="485" mass="52270">MIGHDVFLPTPLPVLCVGITVMLAATAWRRSVDRSFLSGMVTLLLALAFVGHHTGTAPDNGDSLFIQDRWTNYTAILIMLSSMCILLMSWRDGTHDRTTLVDEYPLLCMLGALGALTMVFSANYMPFFLGLEILGISLMGLVTFRHRPVMQGCEAAMKYLILSGVSSAILLFGVGLAYGVTGSLRFMPPITTGDVSPALPVAATVMILIGMFFKLSVVPFHMWLLDVMEGAPVPVAAFLAVVSKIAIFSALVRYFGTGDQPPFLNDILYVVIILTIIGGNLLALRQTSFTRLLACSSIAHVGYLLIAFLCPGRLQSGAITVYLAAYTASTLGVFAIVTAMITPERPDGTVIAQWKGLFFSHPFLASAMSLMLLSLAGIPPGIGFFAKFEIAATGVEHQRNLLLGVLIIGSIIGLYYYLNIIRVMMTAPPLPSASLNRHVRPELMALVIVLTVIVVIGGLFPARAIHPLLPVSPVVPAMQNEMTMH</sequence>
<reference evidence="8 9" key="1">
    <citation type="journal article" date="2020" name="Int. J. Syst. Evol. Microbiol.">
        <title>Novel acetic acid bacteria from cider fermentations: Acetobacter conturbans sp. nov. and Acetobacter fallax sp. nov.</title>
        <authorList>
            <person name="Sombolestani A.S."/>
            <person name="Cleenwerck I."/>
            <person name="Cnockaert M."/>
            <person name="Borremans W."/>
            <person name="Wieme A.D."/>
            <person name="De Vuyst L."/>
            <person name="Vandamme P."/>
        </authorList>
    </citation>
    <scope>NUCLEOTIDE SEQUENCE [LARGE SCALE GENOMIC DNA]</scope>
    <source>
        <strain evidence="8 9">LMG 1627</strain>
    </source>
</reference>
<evidence type="ECO:0000256" key="5">
    <source>
        <dbReference type="HAMAP-Rule" id="MF_00445"/>
    </source>
</evidence>
<keyword evidence="9" id="KW-1185">Reference proteome</keyword>
<keyword evidence="5" id="KW-1278">Translocase</keyword>
<protein>
    <recommendedName>
        <fullName evidence="5">NADH-quinone oxidoreductase subunit N</fullName>
        <ecNumber evidence="5">7.1.1.-</ecNumber>
    </recommendedName>
    <alternativeName>
        <fullName evidence="5">NADH dehydrogenase I subunit N</fullName>
    </alternativeName>
    <alternativeName>
        <fullName evidence="5">NDH-1 subunit N</fullName>
    </alternativeName>
</protein>
<feature type="transmembrane region" description="Helical" evidence="5">
    <location>
        <begin position="443"/>
        <end position="462"/>
    </location>
</feature>
<feature type="transmembrane region" description="Helical" evidence="5">
    <location>
        <begin position="291"/>
        <end position="309"/>
    </location>
</feature>
<feature type="domain" description="NADH:quinone oxidoreductase/Mrp antiporter transmembrane" evidence="7">
    <location>
        <begin position="122"/>
        <end position="412"/>
    </location>
</feature>
<evidence type="ECO:0000256" key="4">
    <source>
        <dbReference type="ARBA" id="ARBA00023136"/>
    </source>
</evidence>
<dbReference type="EC" id="7.1.1.-" evidence="5"/>
<dbReference type="EMBL" id="WOSY01000018">
    <property type="protein sequence ID" value="NHN89773.1"/>
    <property type="molecule type" value="Genomic_DNA"/>
</dbReference>
<comment type="caution">
    <text evidence="8">The sequence shown here is derived from an EMBL/GenBank/DDBJ whole genome shotgun (WGS) entry which is preliminary data.</text>
</comment>
<keyword evidence="5" id="KW-1003">Cell membrane</keyword>
<evidence type="ECO:0000256" key="6">
    <source>
        <dbReference type="RuleBase" id="RU000320"/>
    </source>
</evidence>
<dbReference type="RefSeq" id="WP_173571106.1">
    <property type="nucleotide sequence ID" value="NZ_WOSY01000018.1"/>
</dbReference>
<keyword evidence="5" id="KW-0874">Quinone</keyword>
<comment type="subcellular location">
    <subcellularLocation>
        <location evidence="5">Cell membrane</location>
        <topology evidence="5">Multi-pass membrane protein</topology>
    </subcellularLocation>
    <subcellularLocation>
        <location evidence="1">Endomembrane system</location>
        <topology evidence="1">Multi-pass membrane protein</topology>
    </subcellularLocation>
    <subcellularLocation>
        <location evidence="6">Membrane</location>
        <topology evidence="6">Multi-pass membrane protein</topology>
    </subcellularLocation>
</comment>
<evidence type="ECO:0000256" key="2">
    <source>
        <dbReference type="ARBA" id="ARBA00022692"/>
    </source>
</evidence>
<organism evidence="8 9">
    <name type="scientific">Acetobacter conturbans</name>
    <dbReference type="NCBI Taxonomy" id="1737472"/>
    <lineage>
        <taxon>Bacteria</taxon>
        <taxon>Pseudomonadati</taxon>
        <taxon>Pseudomonadota</taxon>
        <taxon>Alphaproteobacteria</taxon>
        <taxon>Acetobacterales</taxon>
        <taxon>Acetobacteraceae</taxon>
        <taxon>Acetobacter</taxon>
    </lineage>
</organism>
<comment type="function">
    <text evidence="5">NDH-1 shuttles electrons from NADH, via FMN and iron-sulfur (Fe-S) centers, to quinones in the respiratory chain. The immediate electron acceptor for the enzyme in this species is believed to be ubiquinone. Couples the redox reaction to proton translocation (for every two electrons transferred, four hydrogen ions are translocated across the cytoplasmic membrane), and thus conserves the redox energy in a proton gradient.</text>
</comment>
<comment type="catalytic activity">
    <reaction evidence="5">
        <text>a quinone + NADH + 5 H(+)(in) = a quinol + NAD(+) + 4 H(+)(out)</text>
        <dbReference type="Rhea" id="RHEA:57888"/>
        <dbReference type="ChEBI" id="CHEBI:15378"/>
        <dbReference type="ChEBI" id="CHEBI:24646"/>
        <dbReference type="ChEBI" id="CHEBI:57540"/>
        <dbReference type="ChEBI" id="CHEBI:57945"/>
        <dbReference type="ChEBI" id="CHEBI:132124"/>
    </reaction>
</comment>